<name>A0A074JBV8_9RHOB</name>
<evidence type="ECO:0000313" key="4">
    <source>
        <dbReference type="Proteomes" id="UP000027432"/>
    </source>
</evidence>
<dbReference type="SUPFAM" id="SSF52743">
    <property type="entry name" value="Subtilisin-like"/>
    <property type="match status" value="1"/>
</dbReference>
<accession>A0A074JBV8</accession>
<gene>
    <name evidence="3" type="ORF">TP2_18070</name>
</gene>
<keyword evidence="4" id="KW-1185">Reference proteome</keyword>
<reference evidence="3 4" key="1">
    <citation type="submission" date="2013-07" db="EMBL/GenBank/DDBJ databases">
        <title>Thioclava pacifica DSM 10166 Genome Sequencing.</title>
        <authorList>
            <person name="Lai Q."/>
            <person name="Shao Z."/>
        </authorList>
    </citation>
    <scope>NUCLEOTIDE SEQUENCE [LARGE SCALE GENOMIC DNA]</scope>
    <source>
        <strain evidence="3 4">DSM 10166</strain>
    </source>
</reference>
<dbReference type="GO" id="GO:0006508">
    <property type="term" value="P:proteolysis"/>
    <property type="evidence" value="ECO:0007669"/>
    <property type="project" value="InterPro"/>
</dbReference>
<feature type="region of interest" description="Disordered" evidence="1">
    <location>
        <begin position="18"/>
        <end position="37"/>
    </location>
</feature>
<organism evidence="3 4">
    <name type="scientific">Thioclava pacifica DSM 10166</name>
    <dbReference type="NCBI Taxonomy" id="1353537"/>
    <lineage>
        <taxon>Bacteria</taxon>
        <taxon>Pseudomonadati</taxon>
        <taxon>Pseudomonadota</taxon>
        <taxon>Alphaproteobacteria</taxon>
        <taxon>Rhodobacterales</taxon>
        <taxon>Paracoccaceae</taxon>
        <taxon>Thioclava</taxon>
    </lineage>
</organism>
<feature type="region of interest" description="Disordered" evidence="1">
    <location>
        <begin position="121"/>
        <end position="141"/>
    </location>
</feature>
<dbReference type="Gene3D" id="3.40.50.200">
    <property type="entry name" value="Peptidase S8/S53 domain"/>
    <property type="match status" value="1"/>
</dbReference>
<comment type="caution">
    <text evidence="3">The sequence shown here is derived from an EMBL/GenBank/DDBJ whole genome shotgun (WGS) entry which is preliminary data.</text>
</comment>
<dbReference type="STRING" id="1353537.TP2_18070"/>
<feature type="domain" description="Peptidase S8/S53" evidence="2">
    <location>
        <begin position="275"/>
        <end position="608"/>
    </location>
</feature>
<dbReference type="InterPro" id="IPR034074">
    <property type="entry name" value="Y4bN_pept_dom"/>
</dbReference>
<dbReference type="InterPro" id="IPR036852">
    <property type="entry name" value="Peptidase_S8/S53_dom_sf"/>
</dbReference>
<proteinExistence type="predicted"/>
<evidence type="ECO:0000259" key="2">
    <source>
        <dbReference type="Pfam" id="PF00082"/>
    </source>
</evidence>
<dbReference type="Pfam" id="PF00082">
    <property type="entry name" value="Peptidase_S8"/>
    <property type="match status" value="1"/>
</dbReference>
<dbReference type="InterPro" id="IPR000209">
    <property type="entry name" value="Peptidase_S8/S53_dom"/>
</dbReference>
<protein>
    <recommendedName>
        <fullName evidence="2">Peptidase S8/S53 domain-containing protein</fullName>
    </recommendedName>
</protein>
<feature type="compositionally biased region" description="Basic and acidic residues" evidence="1">
    <location>
        <begin position="121"/>
        <end position="135"/>
    </location>
</feature>
<evidence type="ECO:0000256" key="1">
    <source>
        <dbReference type="SAM" id="MobiDB-lite"/>
    </source>
</evidence>
<sequence length="823" mass="89502">MTMARDLPHFILRHLGQPRPFQAKGRGGSKRPSDVPNRAAHAQALLQAIDALPDIPAAELPGVYLEVRSRVDERLKKDSLDASGLMLLRIEDAPVPGGAEERATVFATAKGIEKLRKKVEQFRTEDTPDREKDGEIVPGRPKNADLVQSVAAITGAGLRALWRSPPGKFPGADVATVWEVWLEPQMTEAFVAAAPNYGVTVGADRLEFPEDTVVVVQADRNQLAQAVRRLGGVRALAAPTITADFFDGLPVAEQAQWVNELAGRTTYTDNPDPGYVALLDTGVSRAHPLIQPALSVDDRHAANPAWGLEDVKGHGTQMGGLALFGDLTPKLHQANPVSVVNRLESVKLLPDAGMNPHHLLGTVTRQAINAVEQVGPRRRTFTMTTTTGEDTPHDGAPTSWSTEVDQLAAGVSGEVKQQRLVLVSAGNTDNFTFGAGNYLDRCDHEDNEIESPAQAWNVVSVGAFTEKTVLPNGEPAQALAPFGDLSPASRTASWSSHWPNKPDVVLEGGNWALSAMPPPMRHGWLSLLSTHHNYPVRSFTFTFDTSAATALAAKDVTELWSDYPTLWPETVRGLYVSSARWTQQMRAHLPAQPNKGHYTPLFQRYGYGVPDMARARRSASNALTLIVEDTITPYGISEKTGGDVHNEMKLFALPWPVEALRALGNGDVTLRVALSSFIAPNPSEASRGVRYRYASHNLRFQLNRAGENEAQFLARISKAAEQPDGPANDEDDLWDYGSNRRHVGSLHIDQLTCKASDLARRNLLAVHPVTGWWKSKKLLDEGLPSVRYALIVEIDAGELEAELYAEVQVAVEALIAAQAAIAV</sequence>
<dbReference type="Proteomes" id="UP000027432">
    <property type="component" value="Unassembled WGS sequence"/>
</dbReference>
<evidence type="ECO:0000313" key="3">
    <source>
        <dbReference type="EMBL" id="KEO53315.1"/>
    </source>
</evidence>
<dbReference type="CDD" id="cd04847">
    <property type="entry name" value="Peptidases_S8_Subtilisin_like_2"/>
    <property type="match status" value="1"/>
</dbReference>
<dbReference type="EMBL" id="AUND01000020">
    <property type="protein sequence ID" value="KEO53315.1"/>
    <property type="molecule type" value="Genomic_DNA"/>
</dbReference>
<dbReference type="GO" id="GO:0004252">
    <property type="term" value="F:serine-type endopeptidase activity"/>
    <property type="evidence" value="ECO:0007669"/>
    <property type="project" value="InterPro"/>
</dbReference>
<dbReference type="eggNOG" id="COG1404">
    <property type="taxonomic scope" value="Bacteria"/>
</dbReference>
<dbReference type="AlphaFoldDB" id="A0A074JBV8"/>